<protein>
    <submittedName>
        <fullName evidence="7">Membrane protein C14C4.07</fullName>
    </submittedName>
</protein>
<dbReference type="Pfam" id="PF07690">
    <property type="entry name" value="MFS_1"/>
    <property type="match status" value="1"/>
</dbReference>
<feature type="transmembrane region" description="Helical" evidence="6">
    <location>
        <begin position="638"/>
        <end position="661"/>
    </location>
</feature>
<feature type="region of interest" description="Disordered" evidence="5">
    <location>
        <begin position="1089"/>
        <end position="1127"/>
    </location>
</feature>
<feature type="compositionally biased region" description="Basic and acidic residues" evidence="5">
    <location>
        <begin position="686"/>
        <end position="695"/>
    </location>
</feature>
<dbReference type="InterPro" id="IPR036259">
    <property type="entry name" value="MFS_trans_sf"/>
</dbReference>
<comment type="caution">
    <text evidence="7">The sequence shown here is derived from an EMBL/GenBank/DDBJ whole genome shotgun (WGS) entry which is preliminary data.</text>
</comment>
<feature type="compositionally biased region" description="Pro residues" evidence="5">
    <location>
        <begin position="769"/>
        <end position="788"/>
    </location>
</feature>
<evidence type="ECO:0000256" key="5">
    <source>
        <dbReference type="SAM" id="MobiDB-lite"/>
    </source>
</evidence>
<keyword evidence="3 6" id="KW-1133">Transmembrane helix</keyword>
<dbReference type="AlphaFoldDB" id="A0A369K3B2"/>
<dbReference type="InParanoid" id="A0A369K3B2"/>
<feature type="transmembrane region" description="Helical" evidence="6">
    <location>
        <begin position="268"/>
        <end position="291"/>
    </location>
</feature>
<feature type="transmembrane region" description="Helical" evidence="6">
    <location>
        <begin position="407"/>
        <end position="426"/>
    </location>
</feature>
<evidence type="ECO:0000313" key="8">
    <source>
        <dbReference type="Proteomes" id="UP000076154"/>
    </source>
</evidence>
<feature type="region of interest" description="Disordered" evidence="5">
    <location>
        <begin position="838"/>
        <end position="880"/>
    </location>
</feature>
<name>A0A369K3B2_HYPMA</name>
<dbReference type="FunCoup" id="A0A369K3B2">
    <property type="interactions" value="23"/>
</dbReference>
<feature type="region of interest" description="Disordered" evidence="5">
    <location>
        <begin position="1163"/>
        <end position="1197"/>
    </location>
</feature>
<evidence type="ECO:0000313" key="7">
    <source>
        <dbReference type="EMBL" id="RDB26264.1"/>
    </source>
</evidence>
<evidence type="ECO:0000256" key="2">
    <source>
        <dbReference type="ARBA" id="ARBA00022692"/>
    </source>
</evidence>
<reference evidence="7" key="1">
    <citation type="submission" date="2018-04" db="EMBL/GenBank/DDBJ databases">
        <title>Whole genome sequencing of Hypsizygus marmoreus.</title>
        <authorList>
            <person name="Choi I.-G."/>
            <person name="Min B."/>
            <person name="Kim J.-G."/>
            <person name="Kim S."/>
            <person name="Oh Y.-L."/>
            <person name="Kong W.-S."/>
            <person name="Park H."/>
            <person name="Jeong J."/>
            <person name="Song E.-S."/>
        </authorList>
    </citation>
    <scope>NUCLEOTIDE SEQUENCE [LARGE SCALE GENOMIC DNA]</scope>
    <source>
        <strain evidence="7">51987-8</strain>
    </source>
</reference>
<keyword evidence="2 6" id="KW-0812">Transmembrane</keyword>
<dbReference type="GO" id="GO:0022857">
    <property type="term" value="F:transmembrane transporter activity"/>
    <property type="evidence" value="ECO:0007669"/>
    <property type="project" value="InterPro"/>
</dbReference>
<dbReference type="Proteomes" id="UP000076154">
    <property type="component" value="Unassembled WGS sequence"/>
</dbReference>
<feature type="transmembrane region" description="Helical" evidence="6">
    <location>
        <begin position="608"/>
        <end position="632"/>
    </location>
</feature>
<dbReference type="OrthoDB" id="3026777at2759"/>
<dbReference type="EMBL" id="LUEZ02000040">
    <property type="protein sequence ID" value="RDB26264.1"/>
    <property type="molecule type" value="Genomic_DNA"/>
</dbReference>
<feature type="compositionally biased region" description="Basic and acidic residues" evidence="5">
    <location>
        <begin position="1115"/>
        <end position="1127"/>
    </location>
</feature>
<gene>
    <name evidence="7" type="ORF">Hypma_006617</name>
</gene>
<evidence type="ECO:0000256" key="4">
    <source>
        <dbReference type="ARBA" id="ARBA00023136"/>
    </source>
</evidence>
<evidence type="ECO:0000256" key="6">
    <source>
        <dbReference type="SAM" id="Phobius"/>
    </source>
</evidence>
<feature type="region of interest" description="Disordered" evidence="5">
    <location>
        <begin position="990"/>
        <end position="1077"/>
    </location>
</feature>
<feature type="compositionally biased region" description="Polar residues" evidence="5">
    <location>
        <begin position="990"/>
        <end position="999"/>
    </location>
</feature>
<feature type="compositionally biased region" description="Polar residues" evidence="5">
    <location>
        <begin position="1187"/>
        <end position="1197"/>
    </location>
</feature>
<proteinExistence type="predicted"/>
<feature type="transmembrane region" description="Helical" evidence="6">
    <location>
        <begin position="199"/>
        <end position="219"/>
    </location>
</feature>
<dbReference type="PANTHER" id="PTHR23507">
    <property type="entry name" value="ZGC:174356"/>
    <property type="match status" value="1"/>
</dbReference>
<evidence type="ECO:0000256" key="3">
    <source>
        <dbReference type="ARBA" id="ARBA00022989"/>
    </source>
</evidence>
<feature type="region of interest" description="Disordered" evidence="5">
    <location>
        <begin position="671"/>
        <end position="702"/>
    </location>
</feature>
<dbReference type="GO" id="GO:0016020">
    <property type="term" value="C:membrane"/>
    <property type="evidence" value="ECO:0007669"/>
    <property type="project" value="UniProtKB-SubCell"/>
</dbReference>
<keyword evidence="4 6" id="KW-0472">Membrane</keyword>
<evidence type="ECO:0000256" key="1">
    <source>
        <dbReference type="ARBA" id="ARBA00004141"/>
    </source>
</evidence>
<sequence>MDTEAVGEIEQSVSVVRQASEADPLLGEGGDHARKPFYRARPLWLVPFAITAALVRGMTLAPRIEVFTQLSCNRLHGHDRYNHTHISSLIPTTGAIPQNPSARFLFSLDSLGPQLHPQHQDRRPYYNVSFATDIGNDDDNADPEEDPRRLPSSLCLSDPAVQAGAARLQTVMTTTMGLLSALTTGWWGHFGERHGRTKVLATATFGLFLTDLMFILVSTPSSIFATHGHKLLVVAPVIEGLLGGWSTLQSATSAYLSDCTSSGSRAHIFSRFFGVFYFGLSVGPSIGGYLIQHPIMTRSEMDGVPTVTSVFWVAVLCSFINFLLVLFVFPESLNQEKRELAITKYHAKTSGKGKARADNVEVVDGLGGHEGVNGVEEIGIIRGFMRPLALFLPAVILEGGVKKRTDWSLTFLAAALFGAMLSSGVHQVKYLYAEHVYGWGAEQLSYYISFIGGARAMFLLFLMPWIIGAFKPKPQPKPNTGTILPPPSAGLTIKGKKPRLTKALLAREISFDLLLARLSLLVDILSNTFVMLAPMPSFKVDSLNGSSASLIHSKEQSQAMFVLATTLSSLGTGVVPAIQSLALCIMQVRALDSGKEVADGKEEGVGELFGALAVLQTVGQMILSPMLFGLIYSGTVAAFPKAVFATAGGILICSFGVMMLVRGPTMPSPGRPVIGIGKGKGKKKAKVADRKRGDYETGDQQDQTSFGKFEWAIVVVAILVSSTTSQHRPRPCFVSVVDVLCLASAAAAVLGAMNTEANNAVAGPSNSRPSPPPSSPHTPQLFLPPPGQPDTHPTYLSSTQDLLARFYLLPAYDKYVRPFAAPGETGLDQLASIPLTPGTTGGLDKGKGKEVVGTPGTPGVHDAGDGDDEEGGKGDKKKRNNYKHLIKGIPGKHSMKKDDYLSTMMQVPPKQRIHITPFDTKTQREAFTVSLEGLKGWNPNALVLESAQAREDRKRRKETKRLQKLQAQAQMQAALASPVAQPQTIQAPIPTSATASSFSRGPPPTAVVTNGVPRPGSTIPPQTPLPPGPTSRRTASAVPRPGSTAPKPVARPGSTVPMPGSAVLRPGSTKPILPPVQVPAGKVATPLRSALPGTPLRSAGPPVLPTAPNAYSHAIDNEKRGKKRERDDVVVNGAVVVNGVGPPNTNAGVPPAAPKPIFNAKAGIAGARPRPIKKQRMDIQGQARDVTVTQQPTPQGV</sequence>
<keyword evidence="8" id="KW-1185">Reference proteome</keyword>
<feature type="region of interest" description="Disordered" evidence="5">
    <location>
        <begin position="760"/>
        <end position="796"/>
    </location>
</feature>
<dbReference type="InterPro" id="IPR011701">
    <property type="entry name" value="MFS"/>
</dbReference>
<comment type="subcellular location">
    <subcellularLocation>
        <location evidence="1">Membrane</location>
        <topology evidence="1">Multi-pass membrane protein</topology>
    </subcellularLocation>
</comment>
<feature type="transmembrane region" description="Helical" evidence="6">
    <location>
        <begin position="446"/>
        <end position="467"/>
    </location>
</feature>
<feature type="transmembrane region" description="Helical" evidence="6">
    <location>
        <begin position="558"/>
        <end position="588"/>
    </location>
</feature>
<dbReference type="SUPFAM" id="SSF103473">
    <property type="entry name" value="MFS general substrate transporter"/>
    <property type="match status" value="1"/>
</dbReference>
<organism evidence="7 8">
    <name type="scientific">Hypsizygus marmoreus</name>
    <name type="common">White beech mushroom</name>
    <name type="synonym">Agaricus marmoreus</name>
    <dbReference type="NCBI Taxonomy" id="39966"/>
    <lineage>
        <taxon>Eukaryota</taxon>
        <taxon>Fungi</taxon>
        <taxon>Dikarya</taxon>
        <taxon>Basidiomycota</taxon>
        <taxon>Agaricomycotina</taxon>
        <taxon>Agaricomycetes</taxon>
        <taxon>Agaricomycetidae</taxon>
        <taxon>Agaricales</taxon>
        <taxon>Tricholomatineae</taxon>
        <taxon>Lyophyllaceae</taxon>
        <taxon>Hypsizygus</taxon>
    </lineage>
</organism>
<feature type="transmembrane region" description="Helical" evidence="6">
    <location>
        <begin position="311"/>
        <end position="329"/>
    </location>
</feature>
<feature type="transmembrane region" description="Helical" evidence="6">
    <location>
        <begin position="231"/>
        <end position="256"/>
    </location>
</feature>
<dbReference type="Gene3D" id="1.20.1250.20">
    <property type="entry name" value="MFS general substrate transporter like domains"/>
    <property type="match status" value="1"/>
</dbReference>
<dbReference type="PANTHER" id="PTHR23507:SF1">
    <property type="entry name" value="FI18259P1-RELATED"/>
    <property type="match status" value="1"/>
</dbReference>
<accession>A0A369K3B2</accession>